<keyword evidence="2" id="KW-1185">Reference proteome</keyword>
<dbReference type="EMBL" id="WOEZ01000196">
    <property type="protein sequence ID" value="NPT59709.1"/>
    <property type="molecule type" value="Genomic_DNA"/>
</dbReference>
<protein>
    <submittedName>
        <fullName evidence="1">Uncharacterized protein</fullName>
    </submittedName>
</protein>
<proteinExistence type="predicted"/>
<sequence>MTTDQIQTKLFEKADADTKAAVATMLKPLTEWVSTNGYGEKVKIQIQECSLFAQDSVPIRLSSEDGTTLRQKLERGHVKVSMSTIFEALREAMFNKLQGPARIKFVDDFISDVQRLKDDVEDLQSRVE</sequence>
<dbReference type="Proteomes" id="UP000655523">
    <property type="component" value="Unassembled WGS sequence"/>
</dbReference>
<name>A0A972NW49_9BURK</name>
<accession>A0A972NW49</accession>
<dbReference type="RefSeq" id="WP_172173283.1">
    <property type="nucleotide sequence ID" value="NZ_WOEZ01000196.1"/>
</dbReference>
<gene>
    <name evidence="1" type="ORF">GNZ13_35435</name>
</gene>
<reference evidence="1 2" key="1">
    <citation type="submission" date="2019-11" db="EMBL/GenBank/DDBJ databases">
        <title>Metabolism of dissolved organic matter in forest soils.</title>
        <authorList>
            <person name="Cyle K.T."/>
            <person name="Wilhelm R.C."/>
            <person name="Martinez C.E."/>
        </authorList>
    </citation>
    <scope>NUCLEOTIDE SEQUENCE [LARGE SCALE GENOMIC DNA]</scope>
    <source>
        <strain evidence="1 2">5N</strain>
    </source>
</reference>
<organism evidence="1 2">
    <name type="scientific">Paraburkholderia elongata</name>
    <dbReference type="NCBI Taxonomy" id="2675747"/>
    <lineage>
        <taxon>Bacteria</taxon>
        <taxon>Pseudomonadati</taxon>
        <taxon>Pseudomonadota</taxon>
        <taxon>Betaproteobacteria</taxon>
        <taxon>Burkholderiales</taxon>
        <taxon>Burkholderiaceae</taxon>
        <taxon>Paraburkholderia</taxon>
    </lineage>
</organism>
<evidence type="ECO:0000313" key="2">
    <source>
        <dbReference type="Proteomes" id="UP000655523"/>
    </source>
</evidence>
<comment type="caution">
    <text evidence="1">The sequence shown here is derived from an EMBL/GenBank/DDBJ whole genome shotgun (WGS) entry which is preliminary data.</text>
</comment>
<dbReference type="AlphaFoldDB" id="A0A972NW49"/>
<evidence type="ECO:0000313" key="1">
    <source>
        <dbReference type="EMBL" id="NPT59709.1"/>
    </source>
</evidence>